<feature type="binding site" evidence="6">
    <location>
        <begin position="129"/>
        <end position="130"/>
    </location>
    <ligand>
        <name>NAD(+)</name>
        <dbReference type="ChEBI" id="CHEBI:57540"/>
    </ligand>
</feature>
<dbReference type="PANTHER" id="PTHR20275:SF0">
    <property type="entry name" value="NAD KINASE"/>
    <property type="match status" value="1"/>
</dbReference>
<evidence type="ECO:0000256" key="4">
    <source>
        <dbReference type="ARBA" id="ARBA00023027"/>
    </source>
</evidence>
<sequence length="288" mass="31022">MTRRITLISHPERQDAIETAGVVSSHLTDLGFEVGTDCTPEAVVDSELILVIGGDGTILRAAESGRPAGVPVLGINYGHVGFLSEADPDDIPQVIQQIVDGNWLVTTRMTLDVSVTLPDGTVHTDWALNETAIEKDANSQMFEASIGVDGRELSSFKVDTVVCSTATGSTAYNFSAGGPVVWPNVECMVMTPIAAHALFTRPLVVGPDSTLELHVLEDNARVWCDGRRMIHAPRGSVVRVVRGEAPVLLARLNDSPFSGRLVTKFQLPVKGWRVQVPESKTDIDRSES</sequence>
<dbReference type="Pfam" id="PF01513">
    <property type="entry name" value="NAD_kinase"/>
    <property type="match status" value="1"/>
</dbReference>
<feature type="binding site" evidence="6">
    <location>
        <begin position="170"/>
        <end position="175"/>
    </location>
    <ligand>
        <name>NAD(+)</name>
        <dbReference type="ChEBI" id="CHEBI:57540"/>
    </ligand>
</feature>
<dbReference type="EMBL" id="QETB01000002">
    <property type="protein sequence ID" value="PWF26658.1"/>
    <property type="molecule type" value="Genomic_DNA"/>
</dbReference>
<feature type="binding site" evidence="6">
    <location>
        <position position="159"/>
    </location>
    <ligand>
        <name>NAD(+)</name>
        <dbReference type="ChEBI" id="CHEBI:57540"/>
    </ligand>
</feature>
<dbReference type="HAMAP" id="MF_00361">
    <property type="entry name" value="NAD_kinase"/>
    <property type="match status" value="1"/>
</dbReference>
<comment type="function">
    <text evidence="6">Involved in the regulation of the intracellular balance of NAD and NADP, and is a key enzyme in the biosynthesis of NADP. Catalyzes specifically the phosphorylation on 2'-hydroxyl of the adenosine moiety of NAD to yield NADP.</text>
</comment>
<keyword evidence="8" id="KW-1185">Reference proteome</keyword>
<feature type="binding site" evidence="6">
    <location>
        <position position="157"/>
    </location>
    <ligand>
        <name>NAD(+)</name>
        <dbReference type="ChEBI" id="CHEBI:57540"/>
    </ligand>
</feature>
<comment type="catalytic activity">
    <reaction evidence="5 6">
        <text>NAD(+) + ATP = ADP + NADP(+) + H(+)</text>
        <dbReference type="Rhea" id="RHEA:18629"/>
        <dbReference type="ChEBI" id="CHEBI:15378"/>
        <dbReference type="ChEBI" id="CHEBI:30616"/>
        <dbReference type="ChEBI" id="CHEBI:57540"/>
        <dbReference type="ChEBI" id="CHEBI:58349"/>
        <dbReference type="ChEBI" id="CHEBI:456216"/>
        <dbReference type="EC" id="2.7.1.23"/>
    </reaction>
</comment>
<comment type="caution">
    <text evidence="7">The sequence shown here is derived from an EMBL/GenBank/DDBJ whole genome shotgun (WGS) entry which is preliminary data.</text>
</comment>
<evidence type="ECO:0000256" key="2">
    <source>
        <dbReference type="ARBA" id="ARBA00022777"/>
    </source>
</evidence>
<dbReference type="Pfam" id="PF20143">
    <property type="entry name" value="NAD_kinase_C"/>
    <property type="match status" value="1"/>
</dbReference>
<keyword evidence="6" id="KW-0547">Nucleotide-binding</keyword>
<dbReference type="InterPro" id="IPR017438">
    <property type="entry name" value="ATP-NAD_kinase_N"/>
</dbReference>
<organism evidence="7 8">
    <name type="scientific">Ancrocorticia populi</name>
    <dbReference type="NCBI Taxonomy" id="2175228"/>
    <lineage>
        <taxon>Bacteria</taxon>
        <taxon>Bacillati</taxon>
        <taxon>Actinomycetota</taxon>
        <taxon>Actinomycetes</taxon>
        <taxon>Actinomycetales</taxon>
        <taxon>Actinomycetaceae</taxon>
        <taxon>Ancrocorticia</taxon>
    </lineage>
</organism>
<dbReference type="InterPro" id="IPR002504">
    <property type="entry name" value="NADK"/>
</dbReference>
<accession>A0A2V1KBC3</accession>
<dbReference type="GO" id="GO:0005524">
    <property type="term" value="F:ATP binding"/>
    <property type="evidence" value="ECO:0007669"/>
    <property type="project" value="UniProtKB-KW"/>
</dbReference>
<dbReference type="Gene3D" id="2.60.200.30">
    <property type="entry name" value="Probable inorganic polyphosphate/atp-NAD kinase, domain 2"/>
    <property type="match status" value="1"/>
</dbReference>
<gene>
    <name evidence="6" type="primary">nadK</name>
    <name evidence="7" type="ORF">DD236_05050</name>
</gene>
<dbReference type="EC" id="2.7.1.23" evidence="6"/>
<dbReference type="GO" id="GO:0005737">
    <property type="term" value="C:cytoplasm"/>
    <property type="evidence" value="ECO:0007669"/>
    <property type="project" value="UniProtKB-SubCell"/>
</dbReference>
<dbReference type="Gene3D" id="3.40.50.10330">
    <property type="entry name" value="Probable inorganic polyphosphate/atp-NAD kinase, domain 1"/>
    <property type="match status" value="1"/>
</dbReference>
<keyword evidence="3 6" id="KW-0521">NADP</keyword>
<comment type="similarity">
    <text evidence="6">Belongs to the NAD kinase family.</text>
</comment>
<dbReference type="OrthoDB" id="9774737at2"/>
<feature type="binding site" evidence="6">
    <location>
        <position position="194"/>
    </location>
    <ligand>
        <name>NAD(+)</name>
        <dbReference type="ChEBI" id="CHEBI:57540"/>
    </ligand>
</feature>
<dbReference type="GO" id="GO:0019674">
    <property type="term" value="P:NAD+ metabolic process"/>
    <property type="evidence" value="ECO:0007669"/>
    <property type="project" value="InterPro"/>
</dbReference>
<dbReference type="Proteomes" id="UP000245283">
    <property type="component" value="Unassembled WGS sequence"/>
</dbReference>
<dbReference type="InterPro" id="IPR016064">
    <property type="entry name" value="NAD/diacylglycerol_kinase_sf"/>
</dbReference>
<dbReference type="GO" id="GO:0046872">
    <property type="term" value="F:metal ion binding"/>
    <property type="evidence" value="ECO:0007669"/>
    <property type="project" value="UniProtKB-UniRule"/>
</dbReference>
<keyword evidence="6" id="KW-0963">Cytoplasm</keyword>
<keyword evidence="4 6" id="KW-0520">NAD</keyword>
<evidence type="ECO:0000256" key="6">
    <source>
        <dbReference type="HAMAP-Rule" id="MF_00361"/>
    </source>
</evidence>
<evidence type="ECO:0000313" key="7">
    <source>
        <dbReference type="EMBL" id="PWF26658.1"/>
    </source>
</evidence>
<evidence type="ECO:0000256" key="5">
    <source>
        <dbReference type="ARBA" id="ARBA00047925"/>
    </source>
</evidence>
<keyword evidence="2 6" id="KW-0418">Kinase</keyword>
<reference evidence="8" key="1">
    <citation type="submission" date="2018-05" db="EMBL/GenBank/DDBJ databases">
        <authorList>
            <person name="Li Y."/>
        </authorList>
    </citation>
    <scope>NUCLEOTIDE SEQUENCE [LARGE SCALE GENOMIC DNA]</scope>
    <source>
        <strain evidence="8">sk1b4</strain>
    </source>
</reference>
<keyword evidence="1 6" id="KW-0808">Transferase</keyword>
<dbReference type="GO" id="GO:0003951">
    <property type="term" value="F:NAD+ kinase activity"/>
    <property type="evidence" value="ECO:0007669"/>
    <property type="project" value="UniProtKB-UniRule"/>
</dbReference>
<evidence type="ECO:0000256" key="3">
    <source>
        <dbReference type="ARBA" id="ARBA00022857"/>
    </source>
</evidence>
<dbReference type="InterPro" id="IPR017437">
    <property type="entry name" value="ATP-NAD_kinase_PpnK-typ_C"/>
</dbReference>
<name>A0A2V1KBC3_9ACTO</name>
<dbReference type="GO" id="GO:0006741">
    <property type="term" value="P:NADP+ biosynthetic process"/>
    <property type="evidence" value="ECO:0007669"/>
    <property type="project" value="UniProtKB-UniRule"/>
</dbReference>
<evidence type="ECO:0000313" key="8">
    <source>
        <dbReference type="Proteomes" id="UP000245283"/>
    </source>
</evidence>
<comment type="subcellular location">
    <subcellularLocation>
        <location evidence="6">Cytoplasm</location>
    </subcellularLocation>
</comment>
<dbReference type="SUPFAM" id="SSF111331">
    <property type="entry name" value="NAD kinase/diacylglycerol kinase-like"/>
    <property type="match status" value="1"/>
</dbReference>
<dbReference type="PANTHER" id="PTHR20275">
    <property type="entry name" value="NAD KINASE"/>
    <property type="match status" value="1"/>
</dbReference>
<keyword evidence="6" id="KW-0067">ATP-binding</keyword>
<evidence type="ECO:0000256" key="1">
    <source>
        <dbReference type="ARBA" id="ARBA00022679"/>
    </source>
</evidence>
<dbReference type="GO" id="GO:0051287">
    <property type="term" value="F:NAD binding"/>
    <property type="evidence" value="ECO:0007669"/>
    <property type="project" value="UniProtKB-ARBA"/>
</dbReference>
<dbReference type="NCBIfam" id="NF002892">
    <property type="entry name" value="PRK03372.1"/>
    <property type="match status" value="1"/>
</dbReference>
<proteinExistence type="inferred from homology"/>
<feature type="binding site" evidence="6">
    <location>
        <begin position="55"/>
        <end position="56"/>
    </location>
    <ligand>
        <name>NAD(+)</name>
        <dbReference type="ChEBI" id="CHEBI:57540"/>
    </ligand>
</feature>
<feature type="binding site" evidence="6">
    <location>
        <position position="60"/>
    </location>
    <ligand>
        <name>NAD(+)</name>
        <dbReference type="ChEBI" id="CHEBI:57540"/>
    </ligand>
</feature>
<comment type="cofactor">
    <cofactor evidence="6">
        <name>a divalent metal cation</name>
        <dbReference type="ChEBI" id="CHEBI:60240"/>
    </cofactor>
</comment>
<comment type="caution">
    <text evidence="6">Lacks conserved residue(s) required for the propagation of feature annotation.</text>
</comment>
<dbReference type="RefSeq" id="WP_109093304.1">
    <property type="nucleotide sequence ID" value="NZ_QETB01000002.1"/>
</dbReference>
<protein>
    <recommendedName>
        <fullName evidence="6">NAD kinase</fullName>
        <ecNumber evidence="6">2.7.1.23</ecNumber>
    </recommendedName>
    <alternativeName>
        <fullName evidence="6">ATP-dependent NAD kinase</fullName>
    </alternativeName>
</protein>
<feature type="active site" description="Proton acceptor" evidence="6">
    <location>
        <position position="55"/>
    </location>
</feature>
<dbReference type="AlphaFoldDB" id="A0A2V1KBC3"/>